<keyword evidence="1" id="KW-0812">Transmembrane</keyword>
<feature type="transmembrane region" description="Helical" evidence="1">
    <location>
        <begin position="354"/>
        <end position="375"/>
    </location>
</feature>
<comment type="caution">
    <text evidence="2">The sequence shown here is derived from an EMBL/GenBank/DDBJ whole genome shotgun (WGS) entry which is preliminary data.</text>
</comment>
<dbReference type="EMBL" id="JAKRKC020000001">
    <property type="protein sequence ID" value="MCK2215654.1"/>
    <property type="molecule type" value="Genomic_DNA"/>
</dbReference>
<dbReference type="RefSeq" id="WP_247815502.1">
    <property type="nucleotide sequence ID" value="NZ_JAKRKC020000001.1"/>
</dbReference>
<evidence type="ECO:0000313" key="2">
    <source>
        <dbReference type="EMBL" id="MCK2215654.1"/>
    </source>
</evidence>
<keyword evidence="1" id="KW-1133">Transmembrane helix</keyword>
<organism evidence="2 3">
    <name type="scientific">Actinomadura luzonensis</name>
    <dbReference type="NCBI Taxonomy" id="2805427"/>
    <lineage>
        <taxon>Bacteria</taxon>
        <taxon>Bacillati</taxon>
        <taxon>Actinomycetota</taxon>
        <taxon>Actinomycetes</taxon>
        <taxon>Streptosporangiales</taxon>
        <taxon>Thermomonosporaceae</taxon>
        <taxon>Actinomadura</taxon>
    </lineage>
</organism>
<gene>
    <name evidence="2" type="ORF">MF672_017930</name>
</gene>
<dbReference type="Proteomes" id="UP001317259">
    <property type="component" value="Unassembled WGS sequence"/>
</dbReference>
<evidence type="ECO:0008006" key="4">
    <source>
        <dbReference type="Google" id="ProtNLM"/>
    </source>
</evidence>
<feature type="transmembrane region" description="Helical" evidence="1">
    <location>
        <begin position="387"/>
        <end position="405"/>
    </location>
</feature>
<dbReference type="PROSITE" id="PS51257">
    <property type="entry name" value="PROKAR_LIPOPROTEIN"/>
    <property type="match status" value="1"/>
</dbReference>
<sequence>MRITALARAHAGTSALLAVLTAVACLLLAGLPRTVQGAFDDTLRRSLSAAPAVRTDLTVVGEPATTDGDLHERAPFEALDARWRGLLPAALRPLTRSGGHISAKTVRTPVFGGTGPAGRYINLGWLSDAGRRVRWVRGREPGGTSVMPYLDRTIPLVEVGVVDEAARTMGLRIGQTELVGANDLVAVRIVGVFTAVRPGDRVWSHDLDVLHVTRIVPEDAPEELHTTALLSDAGLSALGSRARTLTYRWVLPVDGRAADAAGAAELHAAAAEFGRQLAVQGTSTMNFRLVTGLPQLLAGFLAAQSAARTVMYLVLGGLLAVALGVIALGVRLLGDRMEPALALARARGGSLRQVAGAQAALTGLAVGPAALAGYGLSFLVPGPVPPVAHLGPAVVLGTAVGFAAVRAAGRHRARRCAAARRWPPPGRPRGG</sequence>
<reference evidence="2 3" key="1">
    <citation type="submission" date="2022-04" db="EMBL/GenBank/DDBJ databases">
        <title>Genome draft of Actinomadura sp. ATCC 31491.</title>
        <authorList>
            <person name="Shi X."/>
            <person name="Du Y."/>
        </authorList>
    </citation>
    <scope>NUCLEOTIDE SEQUENCE [LARGE SCALE GENOMIC DNA]</scope>
    <source>
        <strain evidence="2 3">ATCC 31491</strain>
    </source>
</reference>
<keyword evidence="3" id="KW-1185">Reference proteome</keyword>
<keyword evidence="1" id="KW-0472">Membrane</keyword>
<accession>A0ABT0FTR0</accession>
<evidence type="ECO:0000256" key="1">
    <source>
        <dbReference type="SAM" id="Phobius"/>
    </source>
</evidence>
<proteinExistence type="predicted"/>
<protein>
    <recommendedName>
        <fullName evidence="4">FtsX-like permease family protein</fullName>
    </recommendedName>
</protein>
<name>A0ABT0FTR0_9ACTN</name>
<feature type="transmembrane region" description="Helical" evidence="1">
    <location>
        <begin position="310"/>
        <end position="333"/>
    </location>
</feature>
<evidence type="ECO:0000313" key="3">
    <source>
        <dbReference type="Proteomes" id="UP001317259"/>
    </source>
</evidence>